<dbReference type="EMBL" id="JALGBI010000002">
    <property type="protein sequence ID" value="MCJ0764774.1"/>
    <property type="molecule type" value="Genomic_DNA"/>
</dbReference>
<accession>A0A9X1VZ09</accession>
<reference evidence="2" key="1">
    <citation type="submission" date="2022-03" db="EMBL/GenBank/DDBJ databases">
        <authorList>
            <person name="Woo C.Y."/>
        </authorList>
    </citation>
    <scope>NUCLEOTIDE SEQUENCE</scope>
    <source>
        <strain evidence="2">CYS-02</strain>
    </source>
</reference>
<keyword evidence="3" id="KW-1185">Reference proteome</keyword>
<dbReference type="Proteomes" id="UP001139447">
    <property type="component" value="Unassembled WGS sequence"/>
</dbReference>
<dbReference type="RefSeq" id="WP_243307715.1">
    <property type="nucleotide sequence ID" value="NZ_JALGBI010000002.1"/>
</dbReference>
<evidence type="ECO:0000313" key="3">
    <source>
        <dbReference type="Proteomes" id="UP001139447"/>
    </source>
</evidence>
<evidence type="ECO:0000256" key="1">
    <source>
        <dbReference type="SAM" id="SignalP"/>
    </source>
</evidence>
<name>A0A9X1VZ09_9BURK</name>
<protein>
    <recommendedName>
        <fullName evidence="4">Secreted protein</fullName>
    </recommendedName>
</protein>
<feature type="signal peptide" evidence="1">
    <location>
        <begin position="1"/>
        <end position="34"/>
    </location>
</feature>
<dbReference type="AlphaFoldDB" id="A0A9X1VZ09"/>
<evidence type="ECO:0008006" key="4">
    <source>
        <dbReference type="Google" id="ProtNLM"/>
    </source>
</evidence>
<comment type="caution">
    <text evidence="2">The sequence shown here is derived from an EMBL/GenBank/DDBJ whole genome shotgun (WGS) entry which is preliminary data.</text>
</comment>
<keyword evidence="1" id="KW-0732">Signal</keyword>
<proteinExistence type="predicted"/>
<feature type="chain" id="PRO_5040806570" description="Secreted protein" evidence="1">
    <location>
        <begin position="35"/>
        <end position="211"/>
    </location>
</feature>
<sequence>MQYILSPRGRRLRRLSAAPGLLCLALAASAPAHAESTYGYSAVGTGVVTATARVNLSVTVPKLILLKVGSSGGTIDTLSWTTGFSIPATPTTPSVTANNAPVTWNGTAPTVSTSADPAALAVAAWSNSTGSTVNCAATAIGAGGPTLANFAVTATGTLPHPGANLGSCAATPAIAANTLVSSNWAYALGGTPATWLAGAYSSVVTYTATSL</sequence>
<evidence type="ECO:0000313" key="2">
    <source>
        <dbReference type="EMBL" id="MCJ0764774.1"/>
    </source>
</evidence>
<organism evidence="2 3">
    <name type="scientific">Variovorax terrae</name>
    <dbReference type="NCBI Taxonomy" id="2923278"/>
    <lineage>
        <taxon>Bacteria</taxon>
        <taxon>Pseudomonadati</taxon>
        <taxon>Pseudomonadota</taxon>
        <taxon>Betaproteobacteria</taxon>
        <taxon>Burkholderiales</taxon>
        <taxon>Comamonadaceae</taxon>
        <taxon>Variovorax</taxon>
    </lineage>
</organism>
<gene>
    <name evidence="2" type="ORF">MMF98_16275</name>
</gene>